<dbReference type="PANTHER" id="PTHR34075:SF5">
    <property type="entry name" value="BLR3430 PROTEIN"/>
    <property type="match status" value="1"/>
</dbReference>
<proteinExistence type="predicted"/>
<dbReference type="Pfam" id="PF12172">
    <property type="entry name" value="zf-ChsH2"/>
    <property type="match status" value="1"/>
</dbReference>
<comment type="caution">
    <text evidence="3">The sequence shown here is derived from an EMBL/GenBank/DDBJ whole genome shotgun (WGS) entry which is preliminary data.</text>
</comment>
<reference evidence="3" key="1">
    <citation type="journal article" date="2014" name="Int. J. Syst. Evol. Microbiol.">
        <title>Complete genome sequence of Corynebacterium casei LMG S-19264T (=DSM 44701T), isolated from a smear-ripened cheese.</title>
        <authorList>
            <consortium name="US DOE Joint Genome Institute (JGI-PGF)"/>
            <person name="Walter F."/>
            <person name="Albersmeier A."/>
            <person name="Kalinowski J."/>
            <person name="Ruckert C."/>
        </authorList>
    </citation>
    <scope>NUCLEOTIDE SEQUENCE</scope>
    <source>
        <strain evidence="3">VKM Ac-1069</strain>
    </source>
</reference>
<gene>
    <name evidence="3" type="ORF">GCM10017577_49550</name>
</gene>
<dbReference type="InterPro" id="IPR012340">
    <property type="entry name" value="NA-bd_OB-fold"/>
</dbReference>
<evidence type="ECO:0000259" key="2">
    <source>
        <dbReference type="Pfam" id="PF12172"/>
    </source>
</evidence>
<dbReference type="InterPro" id="IPR052513">
    <property type="entry name" value="Thioester_dehydratase-like"/>
</dbReference>
<evidence type="ECO:0008006" key="5">
    <source>
        <dbReference type="Google" id="ProtNLM"/>
    </source>
</evidence>
<organism evidence="3 4">
    <name type="scientific">Pseudonocardia halophobica</name>
    <dbReference type="NCBI Taxonomy" id="29401"/>
    <lineage>
        <taxon>Bacteria</taxon>
        <taxon>Bacillati</taxon>
        <taxon>Actinomycetota</taxon>
        <taxon>Actinomycetes</taxon>
        <taxon>Pseudonocardiales</taxon>
        <taxon>Pseudonocardiaceae</taxon>
        <taxon>Pseudonocardia</taxon>
    </lineage>
</organism>
<dbReference type="Pfam" id="PF01796">
    <property type="entry name" value="OB_ChsH2_C"/>
    <property type="match status" value="1"/>
</dbReference>
<reference evidence="3" key="2">
    <citation type="submission" date="2023-01" db="EMBL/GenBank/DDBJ databases">
        <authorList>
            <person name="Sun Q."/>
            <person name="Evtushenko L."/>
        </authorList>
    </citation>
    <scope>NUCLEOTIDE SEQUENCE</scope>
    <source>
        <strain evidence="3">VKM Ac-1069</strain>
    </source>
</reference>
<dbReference type="Gene3D" id="6.10.30.10">
    <property type="match status" value="1"/>
</dbReference>
<name>A0A9W6NYJ1_9PSEU</name>
<evidence type="ECO:0000313" key="3">
    <source>
        <dbReference type="EMBL" id="GLL13811.1"/>
    </source>
</evidence>
<accession>A0A9W6NYJ1</accession>
<dbReference type="InterPro" id="IPR002878">
    <property type="entry name" value="ChsH2_C"/>
</dbReference>
<feature type="domain" description="ChsH2 C-terminal OB-fold" evidence="1">
    <location>
        <begin position="57"/>
        <end position="122"/>
    </location>
</feature>
<feature type="domain" description="ChsH2 rubredoxin-like zinc ribbon" evidence="2">
    <location>
        <begin position="20"/>
        <end position="52"/>
    </location>
</feature>
<dbReference type="Proteomes" id="UP001143463">
    <property type="component" value="Unassembled WGS sequence"/>
</dbReference>
<dbReference type="EMBL" id="BSFQ01000025">
    <property type="protein sequence ID" value="GLL13811.1"/>
    <property type="molecule type" value="Genomic_DNA"/>
</dbReference>
<dbReference type="RefSeq" id="WP_037049872.1">
    <property type="nucleotide sequence ID" value="NZ_BAAAUZ010000051.1"/>
</dbReference>
<dbReference type="PANTHER" id="PTHR34075">
    <property type="entry name" value="BLR3430 PROTEIN"/>
    <property type="match status" value="1"/>
</dbReference>
<evidence type="ECO:0000259" key="1">
    <source>
        <dbReference type="Pfam" id="PF01796"/>
    </source>
</evidence>
<dbReference type="SUPFAM" id="SSF50249">
    <property type="entry name" value="Nucleic acid-binding proteins"/>
    <property type="match status" value="1"/>
</dbReference>
<evidence type="ECO:0000313" key="4">
    <source>
        <dbReference type="Proteomes" id="UP001143463"/>
    </source>
</evidence>
<protein>
    <recommendedName>
        <fullName evidence="5">DNA-binding protein</fullName>
    </recommendedName>
</protein>
<keyword evidence="4" id="KW-1185">Reference proteome</keyword>
<dbReference type="InterPro" id="IPR022002">
    <property type="entry name" value="ChsH2_Znr"/>
</dbReference>
<sequence>MANERDEVHPFSDRVDHPYWEGLGAEELRIQRCAGCRRWSWPADWRCPACGAYDMVWEQVEPVGRVYSWIRTHLPFVPAYADLVPYVNVLVELPQAGGARIMGLLTGSEEGIRIGAPLTGSFQPASPRTADLPVLTWSLGEQVAA</sequence>
<dbReference type="AlphaFoldDB" id="A0A9W6NYJ1"/>